<sequence>MSTVDRIKAARRAKASGYAYNEVKPMSKDSAKEISDYFYNKSKESKRNNEFCCAE</sequence>
<comment type="caution">
    <text evidence="1">The sequence shown here is derived from an EMBL/GenBank/DDBJ whole genome shotgun (WGS) entry which is preliminary data.</text>
</comment>
<gene>
    <name evidence="1" type="ORF">GHA_01182</name>
</gene>
<evidence type="ECO:0000313" key="1">
    <source>
        <dbReference type="EMBL" id="CAB5679211.1"/>
    </source>
</evidence>
<accession>A0A9N8D233</accession>
<protein>
    <submittedName>
        <fullName evidence="1">Uncharacterized protein</fullName>
    </submittedName>
</protein>
<reference evidence="1" key="1">
    <citation type="submission" date="2020-05" db="EMBL/GenBank/DDBJ databases">
        <authorList>
            <person name="Delgado-Blas J."/>
        </authorList>
    </citation>
    <scope>NUCLEOTIDE SEQUENCE</scope>
    <source>
        <strain evidence="1">BB1453</strain>
    </source>
</reference>
<dbReference type="RefSeq" id="WP_187367833.1">
    <property type="nucleotide sequence ID" value="NZ_CABKOE010000032.1"/>
</dbReference>
<proteinExistence type="predicted"/>
<dbReference type="Proteomes" id="UP000834611">
    <property type="component" value="Unassembled WGS sequence"/>
</dbReference>
<organism evidence="1 2">
    <name type="scientific">Providencia rettgeri</name>
    <dbReference type="NCBI Taxonomy" id="587"/>
    <lineage>
        <taxon>Bacteria</taxon>
        <taxon>Pseudomonadati</taxon>
        <taxon>Pseudomonadota</taxon>
        <taxon>Gammaproteobacteria</taxon>
        <taxon>Enterobacterales</taxon>
        <taxon>Morganellaceae</taxon>
        <taxon>Providencia</taxon>
    </lineage>
</organism>
<dbReference type="AlphaFoldDB" id="A0A9N8D233"/>
<name>A0A9N8D233_PRORE</name>
<evidence type="ECO:0000313" key="2">
    <source>
        <dbReference type="Proteomes" id="UP000834611"/>
    </source>
</evidence>
<dbReference type="EMBL" id="CAHPSF010000002">
    <property type="protein sequence ID" value="CAB5679211.1"/>
    <property type="molecule type" value="Genomic_DNA"/>
</dbReference>